<reference evidence="2 3" key="1">
    <citation type="submission" date="2018-06" db="EMBL/GenBank/DDBJ databases">
        <title>Genomic Encyclopedia of Type Strains, Phase I: the one thousand microbial genomes (KMG-I) project.</title>
        <authorList>
            <person name="Kyrpides N."/>
        </authorList>
    </citation>
    <scope>NUCLEOTIDE SEQUENCE [LARGE SCALE GENOMIC DNA]</scope>
    <source>
        <strain evidence="2 3">DSM 19573</strain>
    </source>
</reference>
<name>A0A318XLG0_9FIRM</name>
<proteinExistence type="inferred from homology"/>
<dbReference type="Pfam" id="PF01894">
    <property type="entry name" value="YjbQ"/>
    <property type="match status" value="1"/>
</dbReference>
<dbReference type="NCBIfam" id="TIGR00149">
    <property type="entry name" value="TIGR00149_YjbQ"/>
    <property type="match status" value="1"/>
</dbReference>
<keyword evidence="3" id="KW-1185">Reference proteome</keyword>
<accession>A0A318XLG0</accession>
<comment type="caution">
    <text evidence="2">The sequence shown here is derived from an EMBL/GenBank/DDBJ whole genome shotgun (WGS) entry which is preliminary data.</text>
</comment>
<dbReference type="EMBL" id="QKMR01000021">
    <property type="protein sequence ID" value="PYG85924.1"/>
    <property type="molecule type" value="Genomic_DNA"/>
</dbReference>
<dbReference type="AlphaFoldDB" id="A0A318XLG0"/>
<evidence type="ECO:0000256" key="1">
    <source>
        <dbReference type="ARBA" id="ARBA00005534"/>
    </source>
</evidence>
<sequence>MVKLETLRILTHKAEEYINITKEVHKAAESSCIKNGLVAVITAHTTTGIIVNEALPCVETDISETLDRLVPQEAPYAHAHFLPSYGATGNNSTGHIKSAMVGNNCIFPLIDGKIVCGGAQDIYLAEFDGPQLRRVFIQTIGE</sequence>
<dbReference type="InterPro" id="IPR001602">
    <property type="entry name" value="UPF0047_YjbQ-like"/>
</dbReference>
<organism evidence="2 3">
    <name type="scientific">Ruminiclostridium sufflavum DSM 19573</name>
    <dbReference type="NCBI Taxonomy" id="1121337"/>
    <lineage>
        <taxon>Bacteria</taxon>
        <taxon>Bacillati</taxon>
        <taxon>Bacillota</taxon>
        <taxon>Clostridia</taxon>
        <taxon>Eubacteriales</taxon>
        <taxon>Oscillospiraceae</taxon>
        <taxon>Ruminiclostridium</taxon>
    </lineage>
</organism>
<comment type="similarity">
    <text evidence="1">Belongs to the UPF0047 family.</text>
</comment>
<dbReference type="PANTHER" id="PTHR30615">
    <property type="entry name" value="UNCHARACTERIZED PROTEIN YJBQ-RELATED"/>
    <property type="match status" value="1"/>
</dbReference>
<evidence type="ECO:0000313" key="2">
    <source>
        <dbReference type="EMBL" id="PYG85924.1"/>
    </source>
</evidence>
<dbReference type="Proteomes" id="UP000248132">
    <property type="component" value="Unassembled WGS sequence"/>
</dbReference>
<dbReference type="RefSeq" id="WP_110463046.1">
    <property type="nucleotide sequence ID" value="NZ_QKMR01000021.1"/>
</dbReference>
<gene>
    <name evidence="2" type="ORF">LY28_03078</name>
</gene>
<dbReference type="InterPro" id="IPR035917">
    <property type="entry name" value="YjbQ-like_sf"/>
</dbReference>
<evidence type="ECO:0000313" key="3">
    <source>
        <dbReference type="Proteomes" id="UP000248132"/>
    </source>
</evidence>
<dbReference type="OrthoDB" id="9801725at2"/>
<dbReference type="SUPFAM" id="SSF111038">
    <property type="entry name" value="YjbQ-like"/>
    <property type="match status" value="1"/>
</dbReference>
<dbReference type="Gene3D" id="2.60.120.460">
    <property type="entry name" value="YjbQ-like"/>
    <property type="match status" value="1"/>
</dbReference>
<protein>
    <submittedName>
        <fullName evidence="2">Secondary thiamine-phosphate synthase enzyme</fullName>
    </submittedName>
</protein>
<dbReference type="PANTHER" id="PTHR30615:SF8">
    <property type="entry name" value="UPF0047 PROTEIN C4A8.02C"/>
    <property type="match status" value="1"/>
</dbReference>
<dbReference type="PIRSF" id="PIRSF004681">
    <property type="entry name" value="UCP004681"/>
    <property type="match status" value="1"/>
</dbReference>